<organism evidence="1">
    <name type="scientific">Siphoviridae sp. ctxMM9</name>
    <dbReference type="NCBI Taxonomy" id="2827973"/>
    <lineage>
        <taxon>Viruses</taxon>
        <taxon>Duplodnaviria</taxon>
        <taxon>Heunggongvirae</taxon>
        <taxon>Uroviricota</taxon>
        <taxon>Caudoviricetes</taxon>
    </lineage>
</organism>
<reference evidence="1" key="1">
    <citation type="journal article" date="2021" name="Proc. Natl. Acad. Sci. U.S.A.">
        <title>A Catalog of Tens of Thousands of Viruses from Human Metagenomes Reveals Hidden Associations with Chronic Diseases.</title>
        <authorList>
            <person name="Tisza M.J."/>
            <person name="Buck C.B."/>
        </authorList>
    </citation>
    <scope>NUCLEOTIDE SEQUENCE</scope>
    <source>
        <strain evidence="1">CtxMM9</strain>
    </source>
</reference>
<evidence type="ECO:0000313" key="1">
    <source>
        <dbReference type="EMBL" id="DAF58918.1"/>
    </source>
</evidence>
<sequence length="33" mass="3895">MELAIIMAEHTIFIVIKNLIKLKKCLLNWVIQN</sequence>
<proteinExistence type="predicted"/>
<name>A0A8S5T6P9_9CAUD</name>
<accession>A0A8S5T6P9</accession>
<dbReference type="EMBL" id="BK032759">
    <property type="protein sequence ID" value="DAF58918.1"/>
    <property type="molecule type" value="Genomic_DNA"/>
</dbReference>
<protein>
    <submittedName>
        <fullName evidence="1">Uncharacterized protein</fullName>
    </submittedName>
</protein>